<sequence length="70" mass="7769">MAVGRVAGNMGGGYSGNYYSGRSYHGSSINEEIIWVSIGMAIVIGILITLALLYIIYEKCQKRREYYINA</sequence>
<organism evidence="2">
    <name type="scientific">Corethrella appendiculata</name>
    <dbReference type="NCBI Taxonomy" id="1370023"/>
    <lineage>
        <taxon>Eukaryota</taxon>
        <taxon>Metazoa</taxon>
        <taxon>Ecdysozoa</taxon>
        <taxon>Arthropoda</taxon>
        <taxon>Hexapoda</taxon>
        <taxon>Insecta</taxon>
        <taxon>Pterygota</taxon>
        <taxon>Neoptera</taxon>
        <taxon>Endopterygota</taxon>
        <taxon>Diptera</taxon>
        <taxon>Nematocera</taxon>
        <taxon>Culicoidea</taxon>
        <taxon>Chaoboridae</taxon>
        <taxon>Corethrella</taxon>
    </lineage>
</organism>
<accession>U5ES36</accession>
<reference evidence="2" key="1">
    <citation type="journal article" date="2014" name="Insect Biochem. Mol. Biol.">
        <title>An insight into the sialome of the frog biting fly, Corethrella appendiculata.</title>
        <authorList>
            <person name="Ribeiro J.M.C."/>
            <person name="Chagas A.C."/>
            <person name="Pham V.M."/>
            <person name="Lounibos L.P."/>
            <person name="Calvo E."/>
        </authorList>
    </citation>
    <scope>NUCLEOTIDE SEQUENCE</scope>
    <source>
        <tissue evidence="2">Salivary glands</tissue>
    </source>
</reference>
<dbReference type="EMBL" id="GANO01004991">
    <property type="protein sequence ID" value="JAB54880.1"/>
    <property type="molecule type" value="mRNA"/>
</dbReference>
<evidence type="ECO:0000313" key="2">
    <source>
        <dbReference type="EMBL" id="JAB54880.1"/>
    </source>
</evidence>
<feature type="transmembrane region" description="Helical" evidence="1">
    <location>
        <begin position="33"/>
        <end position="57"/>
    </location>
</feature>
<proteinExistence type="evidence at transcript level"/>
<evidence type="ECO:0000256" key="1">
    <source>
        <dbReference type="SAM" id="Phobius"/>
    </source>
</evidence>
<keyword evidence="1" id="KW-0472">Membrane</keyword>
<name>U5ES36_9DIPT</name>
<keyword evidence="1" id="KW-1133">Transmembrane helix</keyword>
<dbReference type="AlphaFoldDB" id="U5ES36"/>
<keyword evidence="1" id="KW-0812">Transmembrane</keyword>
<protein>
    <submittedName>
        <fullName evidence="2">Putative conserved plasma membrane protein</fullName>
    </submittedName>
</protein>